<dbReference type="UniPathway" id="UPA00074">
    <property type="reaction ID" value="UER00131"/>
</dbReference>
<dbReference type="GO" id="GO:0006189">
    <property type="term" value="P:'de novo' IMP biosynthetic process"/>
    <property type="evidence" value="ECO:0007669"/>
    <property type="project" value="UniProtKB-UniRule"/>
</dbReference>
<evidence type="ECO:0000256" key="1">
    <source>
        <dbReference type="ARBA" id="ARBA00004672"/>
    </source>
</evidence>
<dbReference type="Gene3D" id="3.30.200.20">
    <property type="entry name" value="Phosphorylase Kinase, domain 1"/>
    <property type="match status" value="1"/>
</dbReference>
<evidence type="ECO:0000256" key="8">
    <source>
        <dbReference type="ARBA" id="ARBA00022840"/>
    </source>
</evidence>
<dbReference type="FunFam" id="3.30.470.20:FF:000015">
    <property type="entry name" value="Phosphoribosylaminoimidazole-succinocarboxamide synthase"/>
    <property type="match status" value="1"/>
</dbReference>
<protein>
    <recommendedName>
        <fullName evidence="4 11">Phosphoribosylaminoimidazole-succinocarboxamide synthase</fullName>
        <ecNumber evidence="3 11">6.3.2.6</ecNumber>
    </recommendedName>
    <alternativeName>
        <fullName evidence="9 11">SAICAR synthetase</fullName>
    </alternativeName>
</protein>
<dbReference type="GO" id="GO:0005524">
    <property type="term" value="F:ATP binding"/>
    <property type="evidence" value="ECO:0007669"/>
    <property type="project" value="UniProtKB-KW"/>
</dbReference>
<keyword evidence="8 11" id="KW-0067">ATP-binding</keyword>
<dbReference type="SUPFAM" id="SSF56104">
    <property type="entry name" value="SAICAR synthase-like"/>
    <property type="match status" value="1"/>
</dbReference>
<dbReference type="AlphaFoldDB" id="A0A3M0GNB8"/>
<evidence type="ECO:0000256" key="5">
    <source>
        <dbReference type="ARBA" id="ARBA00022598"/>
    </source>
</evidence>
<accession>A0A3M0GNB8</accession>
<dbReference type="NCBIfam" id="NF010568">
    <property type="entry name" value="PRK13961.1"/>
    <property type="match status" value="1"/>
</dbReference>
<dbReference type="EC" id="6.3.2.6" evidence="3 11"/>
<evidence type="ECO:0000256" key="6">
    <source>
        <dbReference type="ARBA" id="ARBA00022741"/>
    </source>
</evidence>
<reference evidence="13 14" key="1">
    <citation type="submission" date="2018-10" db="EMBL/GenBank/DDBJ databases">
        <title>Corynebacterium macginleyi genome sequencing and assembly of the type strain and two clinical samples.</title>
        <authorList>
            <person name="Bernier A.-M."/>
            <person name="Bernard K."/>
        </authorList>
    </citation>
    <scope>NUCLEOTIDE SEQUENCE [LARGE SCALE GENOMIC DNA]</scope>
    <source>
        <strain evidence="13 14">NML 120205</strain>
    </source>
</reference>
<dbReference type="PANTHER" id="PTHR43700">
    <property type="entry name" value="PHOSPHORIBOSYLAMINOIMIDAZOLE-SUCCINOCARBOXAMIDE SYNTHASE"/>
    <property type="match status" value="1"/>
</dbReference>
<dbReference type="InterPro" id="IPR028923">
    <property type="entry name" value="SAICAR_synt/ADE2_N"/>
</dbReference>
<dbReference type="Pfam" id="PF01259">
    <property type="entry name" value="SAICAR_synt"/>
    <property type="match status" value="1"/>
</dbReference>
<comment type="similarity">
    <text evidence="2 11">Belongs to the SAICAR synthetase family.</text>
</comment>
<evidence type="ECO:0000313" key="13">
    <source>
        <dbReference type="EMBL" id="RMB62699.1"/>
    </source>
</evidence>
<dbReference type="InterPro" id="IPR018236">
    <property type="entry name" value="SAICAR_synthetase_CS"/>
</dbReference>
<evidence type="ECO:0000256" key="10">
    <source>
        <dbReference type="ARBA" id="ARBA00048475"/>
    </source>
</evidence>
<proteinExistence type="inferred from homology"/>
<organism evidence="13 14">
    <name type="scientific">Corynebacterium macginleyi</name>
    <dbReference type="NCBI Taxonomy" id="38290"/>
    <lineage>
        <taxon>Bacteria</taxon>
        <taxon>Bacillati</taxon>
        <taxon>Actinomycetota</taxon>
        <taxon>Actinomycetes</taxon>
        <taxon>Mycobacteriales</taxon>
        <taxon>Corynebacteriaceae</taxon>
        <taxon>Corynebacterium</taxon>
    </lineage>
</organism>
<evidence type="ECO:0000259" key="12">
    <source>
        <dbReference type="Pfam" id="PF01259"/>
    </source>
</evidence>
<evidence type="ECO:0000256" key="7">
    <source>
        <dbReference type="ARBA" id="ARBA00022755"/>
    </source>
</evidence>
<dbReference type="Proteomes" id="UP000270649">
    <property type="component" value="Unassembled WGS sequence"/>
</dbReference>
<dbReference type="Gene3D" id="3.30.470.20">
    <property type="entry name" value="ATP-grasp fold, B domain"/>
    <property type="match status" value="1"/>
</dbReference>
<dbReference type="GO" id="GO:0005737">
    <property type="term" value="C:cytoplasm"/>
    <property type="evidence" value="ECO:0007669"/>
    <property type="project" value="TreeGrafter"/>
</dbReference>
<sequence length="316" mass="34772">MMRTMRPELSSYTHVASGKVRDIYDVDDNTLLMVVSDRISAYDFALEPAIPDKGRVLTATSKFFFDAIDFPNHLAGPLDDERIPQECLGRAMVVKKLEMVPFECVARGFLTGSGLQEYQADATVCGIKLPAGLVEASRLPEPIFTPATKAEHGDHDENVSFDYVVDKLGRERAEELRAATLRIYAKAAQLAEDKGIILADTKFEFGLDAHGTLVLADEVLTPDSSRYWPADSYVEGEVQPSFDKQYVRDWLTSAASGWDRSSDAYPPALPDDVVSATRLRYIEAYEKLSGKRFADFLSPCSSAVGPQSAPDGATAR</sequence>
<evidence type="ECO:0000256" key="9">
    <source>
        <dbReference type="ARBA" id="ARBA00030409"/>
    </source>
</evidence>
<evidence type="ECO:0000313" key="14">
    <source>
        <dbReference type="Proteomes" id="UP000270649"/>
    </source>
</evidence>
<keyword evidence="6 11" id="KW-0547">Nucleotide-binding</keyword>
<dbReference type="PROSITE" id="PS01058">
    <property type="entry name" value="SAICAR_SYNTHETASE_2"/>
    <property type="match status" value="1"/>
</dbReference>
<dbReference type="HAMAP" id="MF_00137">
    <property type="entry name" value="SAICAR_synth"/>
    <property type="match status" value="1"/>
</dbReference>
<comment type="pathway">
    <text evidence="1 11">Purine metabolism; IMP biosynthesis via de novo pathway; 5-amino-1-(5-phospho-D-ribosyl)imidazole-4-carboxamide from 5-amino-1-(5-phospho-D-ribosyl)imidazole-4-carboxylate: step 1/2.</text>
</comment>
<dbReference type="InterPro" id="IPR001636">
    <property type="entry name" value="SAICAR_synth"/>
</dbReference>
<gene>
    <name evidence="11" type="primary">purC</name>
    <name evidence="13" type="ORF">D9543_04440</name>
</gene>
<comment type="caution">
    <text evidence="13">The sequence shown here is derived from an EMBL/GenBank/DDBJ whole genome shotgun (WGS) entry which is preliminary data.</text>
</comment>
<dbReference type="EMBL" id="REGC01000004">
    <property type="protein sequence ID" value="RMB62699.1"/>
    <property type="molecule type" value="Genomic_DNA"/>
</dbReference>
<evidence type="ECO:0000256" key="2">
    <source>
        <dbReference type="ARBA" id="ARBA00010190"/>
    </source>
</evidence>
<feature type="domain" description="SAICAR synthetase/ADE2 N-terminal" evidence="12">
    <location>
        <begin position="15"/>
        <end position="262"/>
    </location>
</feature>
<keyword evidence="7 11" id="KW-0658">Purine biosynthesis</keyword>
<evidence type="ECO:0000256" key="3">
    <source>
        <dbReference type="ARBA" id="ARBA00012217"/>
    </source>
</evidence>
<comment type="catalytic activity">
    <reaction evidence="10 11">
        <text>5-amino-1-(5-phospho-D-ribosyl)imidazole-4-carboxylate + L-aspartate + ATP = (2S)-2-[5-amino-1-(5-phospho-beta-D-ribosyl)imidazole-4-carboxamido]succinate + ADP + phosphate + 2 H(+)</text>
        <dbReference type="Rhea" id="RHEA:22628"/>
        <dbReference type="ChEBI" id="CHEBI:15378"/>
        <dbReference type="ChEBI" id="CHEBI:29991"/>
        <dbReference type="ChEBI" id="CHEBI:30616"/>
        <dbReference type="ChEBI" id="CHEBI:43474"/>
        <dbReference type="ChEBI" id="CHEBI:58443"/>
        <dbReference type="ChEBI" id="CHEBI:77657"/>
        <dbReference type="ChEBI" id="CHEBI:456216"/>
        <dbReference type="EC" id="6.3.2.6"/>
    </reaction>
</comment>
<dbReference type="PROSITE" id="PS01057">
    <property type="entry name" value="SAICAR_SYNTHETASE_1"/>
    <property type="match status" value="1"/>
</dbReference>
<keyword evidence="5 11" id="KW-0436">Ligase</keyword>
<dbReference type="GO" id="GO:0004639">
    <property type="term" value="F:phosphoribosylaminoimidazolesuccinocarboxamide synthase activity"/>
    <property type="evidence" value="ECO:0007669"/>
    <property type="project" value="UniProtKB-UniRule"/>
</dbReference>
<evidence type="ECO:0000256" key="4">
    <source>
        <dbReference type="ARBA" id="ARBA00016460"/>
    </source>
</evidence>
<evidence type="ECO:0000256" key="11">
    <source>
        <dbReference type="HAMAP-Rule" id="MF_00137"/>
    </source>
</evidence>
<name>A0A3M0GNB8_9CORY</name>
<dbReference type="PANTHER" id="PTHR43700:SF1">
    <property type="entry name" value="PHOSPHORIBOSYLAMINOIMIDAZOLE-SUCCINOCARBOXAMIDE SYNTHASE"/>
    <property type="match status" value="1"/>
</dbReference>
<dbReference type="NCBIfam" id="TIGR00081">
    <property type="entry name" value="purC"/>
    <property type="match status" value="1"/>
</dbReference>
<dbReference type="CDD" id="cd01414">
    <property type="entry name" value="SAICAR_synt_Sc"/>
    <property type="match status" value="1"/>
</dbReference>